<dbReference type="SUPFAM" id="SSF53254">
    <property type="entry name" value="Phosphoglycerate mutase-like"/>
    <property type="match status" value="1"/>
</dbReference>
<evidence type="ECO:0000313" key="2">
    <source>
        <dbReference type="Proteomes" id="UP000006327"/>
    </source>
</evidence>
<dbReference type="InterPro" id="IPR013078">
    <property type="entry name" value="His_Pase_superF_clade-1"/>
</dbReference>
<evidence type="ECO:0000313" key="1">
    <source>
        <dbReference type="EMBL" id="GAC17992.1"/>
    </source>
</evidence>
<proteinExistence type="predicted"/>
<dbReference type="STRING" id="493475.GARC_1011"/>
<organism evidence="1 2">
    <name type="scientific">Paraglaciecola arctica BSs20135</name>
    <dbReference type="NCBI Taxonomy" id="493475"/>
    <lineage>
        <taxon>Bacteria</taxon>
        <taxon>Pseudomonadati</taxon>
        <taxon>Pseudomonadota</taxon>
        <taxon>Gammaproteobacteria</taxon>
        <taxon>Alteromonadales</taxon>
        <taxon>Alteromonadaceae</taxon>
        <taxon>Paraglaciecola</taxon>
    </lineage>
</organism>
<protein>
    <submittedName>
        <fullName evidence="1">Phosphoglycerate mutase</fullName>
    </submittedName>
</protein>
<reference evidence="1 2" key="1">
    <citation type="journal article" date="2017" name="Antonie Van Leeuwenhoek">
        <title>Rhizobium rhizosphaerae sp. nov., a novel species isolated from rice rhizosphere.</title>
        <authorList>
            <person name="Zhao J.J."/>
            <person name="Zhang J."/>
            <person name="Zhang R.J."/>
            <person name="Zhang C.W."/>
            <person name="Yin H.Q."/>
            <person name="Zhang X.X."/>
        </authorList>
    </citation>
    <scope>NUCLEOTIDE SEQUENCE [LARGE SCALE GENOMIC DNA]</scope>
    <source>
        <strain evidence="1 2">BSs20135</strain>
    </source>
</reference>
<dbReference type="EMBL" id="BAEO01000012">
    <property type="protein sequence ID" value="GAC17992.1"/>
    <property type="molecule type" value="Genomic_DNA"/>
</dbReference>
<dbReference type="OrthoDB" id="3296006at2"/>
<dbReference type="Gene3D" id="3.40.50.1240">
    <property type="entry name" value="Phosphoglycerate mutase-like"/>
    <property type="match status" value="1"/>
</dbReference>
<keyword evidence="2" id="KW-1185">Reference proteome</keyword>
<dbReference type="RefSeq" id="WP_007617348.1">
    <property type="nucleotide sequence ID" value="NZ_BAEO01000012.1"/>
</dbReference>
<accession>K6YIJ9</accession>
<name>K6YIJ9_9ALTE</name>
<dbReference type="AlphaFoldDB" id="K6YIJ9"/>
<comment type="caution">
    <text evidence="1">The sequence shown here is derived from an EMBL/GenBank/DDBJ whole genome shotgun (WGS) entry which is preliminary data.</text>
</comment>
<sequence>MFKYFLIGCFLTNSTFGFAEQQTWYFVRHFEKQQGDNPSLTESGKARAAALARFFSDKSLNHLYSTDYHRTLETATPVSILKNVSVEFYNPRKLAEFSSKVKTLDHVLVVGHSNTTPELLGLMGGKVIHMEESDYGVLYMLRKQGSEFTTQSILIPQQ</sequence>
<dbReference type="Pfam" id="PF00300">
    <property type="entry name" value="His_Phos_1"/>
    <property type="match status" value="1"/>
</dbReference>
<dbReference type="Proteomes" id="UP000006327">
    <property type="component" value="Unassembled WGS sequence"/>
</dbReference>
<gene>
    <name evidence="1" type="ORF">GARC_1011</name>
</gene>
<dbReference type="eggNOG" id="COG0406">
    <property type="taxonomic scope" value="Bacteria"/>
</dbReference>
<dbReference type="InterPro" id="IPR029033">
    <property type="entry name" value="His_PPase_superfam"/>
</dbReference>